<keyword evidence="4" id="KW-1185">Reference proteome</keyword>
<dbReference type="AlphaFoldDB" id="A0AA46TLC8"/>
<feature type="compositionally biased region" description="Low complexity" evidence="1">
    <location>
        <begin position="59"/>
        <end position="73"/>
    </location>
</feature>
<feature type="compositionally biased region" description="Basic and acidic residues" evidence="1">
    <location>
        <begin position="78"/>
        <end position="89"/>
    </location>
</feature>
<evidence type="ECO:0000313" key="4">
    <source>
        <dbReference type="Proteomes" id="UP001164390"/>
    </source>
</evidence>
<dbReference type="RefSeq" id="WP_271636409.1">
    <property type="nucleotide sequence ID" value="NZ_CP094970.1"/>
</dbReference>
<reference evidence="3" key="1">
    <citation type="submission" date="2022-01" db="EMBL/GenBank/DDBJ databases">
        <title>Nocardioidaceae gen. sp. A5X3R13.</title>
        <authorList>
            <person name="Lopez Marin M.A."/>
            <person name="Uhlik O."/>
        </authorList>
    </citation>
    <scope>NUCLEOTIDE SEQUENCE</scope>
    <source>
        <strain evidence="3">A5X3R13</strain>
    </source>
</reference>
<evidence type="ECO:0000313" key="3">
    <source>
        <dbReference type="EMBL" id="UYM07434.1"/>
    </source>
</evidence>
<keyword evidence="2" id="KW-0472">Membrane</keyword>
<organism evidence="3 4">
    <name type="scientific">Solicola gregarius</name>
    <dbReference type="NCBI Taxonomy" id="2908642"/>
    <lineage>
        <taxon>Bacteria</taxon>
        <taxon>Bacillati</taxon>
        <taxon>Actinomycetota</taxon>
        <taxon>Actinomycetes</taxon>
        <taxon>Propionibacteriales</taxon>
        <taxon>Nocardioidaceae</taxon>
        <taxon>Solicola</taxon>
    </lineage>
</organism>
<protein>
    <submittedName>
        <fullName evidence="3">Uncharacterized protein</fullName>
    </submittedName>
</protein>
<feature type="transmembrane region" description="Helical" evidence="2">
    <location>
        <begin position="38"/>
        <end position="58"/>
    </location>
</feature>
<proteinExistence type="predicted"/>
<evidence type="ECO:0000256" key="1">
    <source>
        <dbReference type="SAM" id="MobiDB-lite"/>
    </source>
</evidence>
<dbReference type="KEGG" id="sgrg:L0C25_10305"/>
<feature type="region of interest" description="Disordered" evidence="1">
    <location>
        <begin position="1"/>
        <end position="32"/>
    </location>
</feature>
<accession>A0AA46TLC8</accession>
<dbReference type="EMBL" id="CP094970">
    <property type="protein sequence ID" value="UYM07434.1"/>
    <property type="molecule type" value="Genomic_DNA"/>
</dbReference>
<keyword evidence="2" id="KW-1133">Transmembrane helix</keyword>
<name>A0AA46TLC8_9ACTN</name>
<feature type="region of interest" description="Disordered" evidence="1">
    <location>
        <begin position="59"/>
        <end position="90"/>
    </location>
</feature>
<dbReference type="Proteomes" id="UP001164390">
    <property type="component" value="Chromosome"/>
</dbReference>
<keyword evidence="2" id="KW-0812">Transmembrane</keyword>
<gene>
    <name evidence="3" type="ORF">L0C25_10305</name>
</gene>
<evidence type="ECO:0000256" key="2">
    <source>
        <dbReference type="SAM" id="Phobius"/>
    </source>
</evidence>
<sequence>MNETNLIDLMEREAESAPYAPAEADLERGKTRLRRRRVGTAATGVAVAASLVVAVGIATSSDSQGPGPDSDTSAAGRPHRDPAPKDTRAVQRRITNLTVEVLDPQKAHVGPGLMEGSTNADGQYEAASINGSWQDGKREGTLVVGMSSAEDTAHGPDTAEDRAYYRCALYFYTASTTCESKQLGDGSTVWVARDKLDRKTVLGVAYEQPSGGTAYVAIDRADRGGDGSPNGKPLTSLPVSVDDLTRLVQKPGLALPLPGRDRMRR</sequence>